<evidence type="ECO:0000313" key="2">
    <source>
        <dbReference type="EnsemblPlants" id="Kaladp0067s0252.1.v1.1"/>
    </source>
</evidence>
<dbReference type="Proteomes" id="UP000594263">
    <property type="component" value="Unplaced"/>
</dbReference>
<reference evidence="2" key="1">
    <citation type="submission" date="2021-01" db="UniProtKB">
        <authorList>
            <consortium name="EnsemblPlants"/>
        </authorList>
    </citation>
    <scope>IDENTIFICATION</scope>
</reference>
<protein>
    <submittedName>
        <fullName evidence="2">Uncharacterized protein</fullName>
    </submittedName>
</protein>
<feature type="region of interest" description="Disordered" evidence="1">
    <location>
        <begin position="195"/>
        <end position="223"/>
    </location>
</feature>
<dbReference type="PANTHER" id="PTHR34188">
    <property type="entry name" value="OS01G0299500 PROTEIN"/>
    <property type="match status" value="1"/>
</dbReference>
<accession>A0A7N0UH11</accession>
<feature type="compositionally biased region" description="Polar residues" evidence="1">
    <location>
        <begin position="195"/>
        <end position="209"/>
    </location>
</feature>
<evidence type="ECO:0000256" key="1">
    <source>
        <dbReference type="SAM" id="MobiDB-lite"/>
    </source>
</evidence>
<organism evidence="2 3">
    <name type="scientific">Kalanchoe fedtschenkoi</name>
    <name type="common">Lavender scallops</name>
    <name type="synonym">South American air plant</name>
    <dbReference type="NCBI Taxonomy" id="63787"/>
    <lineage>
        <taxon>Eukaryota</taxon>
        <taxon>Viridiplantae</taxon>
        <taxon>Streptophyta</taxon>
        <taxon>Embryophyta</taxon>
        <taxon>Tracheophyta</taxon>
        <taxon>Spermatophyta</taxon>
        <taxon>Magnoliopsida</taxon>
        <taxon>eudicotyledons</taxon>
        <taxon>Gunneridae</taxon>
        <taxon>Pentapetalae</taxon>
        <taxon>Saxifragales</taxon>
        <taxon>Crassulaceae</taxon>
        <taxon>Kalanchoe</taxon>
    </lineage>
</organism>
<dbReference type="EnsemblPlants" id="Kaladp0067s0252.1.v1.1">
    <property type="protein sequence ID" value="Kaladp0067s0252.1.v1.1"/>
    <property type="gene ID" value="Kaladp0067s0252.v1.1"/>
</dbReference>
<sequence length="223" mass="24094">MALGLRELDLEAGLGFESICLDERNALGGSSVGGNYVARLEKADDVRPLLQNHQENQEEQEHLIHSGIKHVTGKHKKINVKRPPKPPRPPKGPSLDAADLKLIRELSELALEKRMRIERMKDLKKMRASKAAPPSSSCNSSAALIVTVLFCLIILYQGVCSSNGSVMSLESSPGPVLSPIGEDLISIQVFKDLSPSNHGNGRSSETEPSATPAVEEFLARDAG</sequence>
<proteinExistence type="predicted"/>
<feature type="region of interest" description="Disordered" evidence="1">
    <location>
        <begin position="71"/>
        <end position="97"/>
    </location>
</feature>
<dbReference type="AlphaFoldDB" id="A0A7N0UH11"/>
<keyword evidence="3" id="KW-1185">Reference proteome</keyword>
<dbReference type="PANTHER" id="PTHR34188:SF5">
    <property type="entry name" value="OS05G0131900 PROTEIN"/>
    <property type="match status" value="1"/>
</dbReference>
<name>A0A7N0UH11_KALFE</name>
<feature type="compositionally biased region" description="Basic residues" evidence="1">
    <location>
        <begin position="71"/>
        <end position="85"/>
    </location>
</feature>
<dbReference type="Gramene" id="Kaladp0067s0252.1.v1.1">
    <property type="protein sequence ID" value="Kaladp0067s0252.1.v1.1"/>
    <property type="gene ID" value="Kaladp0067s0252.v1.1"/>
</dbReference>
<evidence type="ECO:0000313" key="3">
    <source>
        <dbReference type="Proteomes" id="UP000594263"/>
    </source>
</evidence>